<dbReference type="Proteomes" id="UP000527860">
    <property type="component" value="Unassembled WGS sequence"/>
</dbReference>
<dbReference type="InterPro" id="IPR006145">
    <property type="entry name" value="PsdUridine_synth_RsuA/RluA"/>
</dbReference>
<comment type="function">
    <text evidence="6">Responsible for synthesis of pseudouridine from uracil.</text>
</comment>
<comment type="similarity">
    <text evidence="2 6">Belongs to the pseudouridine synthase RluA family.</text>
</comment>
<evidence type="ECO:0000259" key="7">
    <source>
        <dbReference type="Pfam" id="PF00849"/>
    </source>
</evidence>
<evidence type="ECO:0000313" key="10">
    <source>
        <dbReference type="Proteomes" id="UP000031546"/>
    </source>
</evidence>
<evidence type="ECO:0000256" key="3">
    <source>
        <dbReference type="ARBA" id="ARBA00023235"/>
    </source>
</evidence>
<dbReference type="AlphaFoldDB" id="A0A0C2H787"/>
<evidence type="ECO:0000313" key="9">
    <source>
        <dbReference type="EMBL" id="MDB0579379.1"/>
    </source>
</evidence>
<dbReference type="EMBL" id="JABEVU030000001">
    <property type="protein sequence ID" value="MDB0579379.1"/>
    <property type="molecule type" value="Genomic_DNA"/>
</dbReference>
<name>A0A0C2H787_9STAP</name>
<dbReference type="GO" id="GO:0003723">
    <property type="term" value="F:RNA binding"/>
    <property type="evidence" value="ECO:0007669"/>
    <property type="project" value="UniProtKB-KW"/>
</dbReference>
<evidence type="ECO:0000313" key="8">
    <source>
        <dbReference type="EMBL" id="KIH69745.1"/>
    </source>
</evidence>
<dbReference type="PANTHER" id="PTHR21600">
    <property type="entry name" value="MITOCHONDRIAL RNA PSEUDOURIDINE SYNTHASE"/>
    <property type="match status" value="1"/>
</dbReference>
<dbReference type="InterPro" id="IPR036986">
    <property type="entry name" value="S4_RNA-bd_sf"/>
</dbReference>
<sequence length="295" mass="33531">MTSKKSNGPDAEWIVEESTELLKFLFEKMPSRSRKSVKGILGRGQIHVNGEATTQFNAMLQPGDRVEINSRFGARNVKVKGIKILHEDDDVIVVEKEAGMLSIASDKENQMTAYRQLSDHVQRSHPRNRIFVVHRLDRDTSGVMMFAKSKDVQQKLQNAWKNTVSERTYIALVEGRVQEDGTISSWMTEDKTLTVRSSKNPNHGKKAVTHYKVLKSNKNSSLLKVNLETGRKNQIRVHMQELGHPIVGDKKYGSRSNPIRRMGLHAHVLAFRHPKSGESLRFESEVPSAFMRSFN</sequence>
<protein>
    <recommendedName>
        <fullName evidence="6">Pseudouridine synthase</fullName>
        <ecNumber evidence="6">5.4.99.-</ecNumber>
    </recommendedName>
</protein>
<reference evidence="9" key="2">
    <citation type="submission" date="2020-04" db="EMBL/GenBank/DDBJ databases">
        <authorList>
            <person name="Tanveer F."/>
            <person name="Xie Y."/>
            <person name="Shinwari Z.K."/>
        </authorList>
    </citation>
    <scope>NUCLEOTIDE SEQUENCE</scope>
    <source>
        <strain evidence="9">MOSEL-ME25</strain>
    </source>
</reference>
<dbReference type="SUPFAM" id="SSF55120">
    <property type="entry name" value="Pseudouridine synthase"/>
    <property type="match status" value="1"/>
</dbReference>
<dbReference type="PROSITE" id="PS50889">
    <property type="entry name" value="S4"/>
    <property type="match status" value="1"/>
</dbReference>
<evidence type="ECO:0000256" key="6">
    <source>
        <dbReference type="RuleBase" id="RU362028"/>
    </source>
</evidence>
<dbReference type="Gene3D" id="3.30.2350.10">
    <property type="entry name" value="Pseudouridine synthase"/>
    <property type="match status" value="1"/>
</dbReference>
<dbReference type="STRING" id="45670.SN16_12615"/>
<evidence type="ECO:0000256" key="2">
    <source>
        <dbReference type="ARBA" id="ARBA00010876"/>
    </source>
</evidence>
<keyword evidence="3 6" id="KW-0413">Isomerase</keyword>
<keyword evidence="5" id="KW-0694">RNA-binding</keyword>
<dbReference type="InterPro" id="IPR006224">
    <property type="entry name" value="PsdUridine_synth_RluA-like_CS"/>
</dbReference>
<dbReference type="EMBL" id="JXII01000011">
    <property type="protein sequence ID" value="KIH69745.1"/>
    <property type="molecule type" value="Genomic_DNA"/>
</dbReference>
<reference evidence="9" key="3">
    <citation type="submission" date="2022-12" db="EMBL/GenBank/DDBJ databases">
        <title>Genome analysis and biological profiling of marine Salinicoccus roseus MOSEL-ME25.</title>
        <authorList>
            <person name="Mirza F.T."/>
            <person name="Xie Y."/>
            <person name="Shinwari Z.K."/>
        </authorList>
    </citation>
    <scope>NUCLEOTIDE SEQUENCE</scope>
    <source>
        <strain evidence="9">MOSEL-ME25</strain>
    </source>
</reference>
<dbReference type="Proteomes" id="UP000031546">
    <property type="component" value="Unassembled WGS sequence"/>
</dbReference>
<dbReference type="GO" id="GO:0000455">
    <property type="term" value="P:enzyme-directed rRNA pseudouridine synthesis"/>
    <property type="evidence" value="ECO:0007669"/>
    <property type="project" value="TreeGrafter"/>
</dbReference>
<dbReference type="InterPro" id="IPR020103">
    <property type="entry name" value="PsdUridine_synth_cat_dom_sf"/>
</dbReference>
<reference evidence="8 10" key="1">
    <citation type="submission" date="2015-01" db="EMBL/GenBank/DDBJ databases">
        <title>Genome sequences of high lactate-tolerant strain Salinicoccus roseus W12 with industrial interest.</title>
        <authorList>
            <person name="Wang H."/>
            <person name="Yu B."/>
        </authorList>
    </citation>
    <scope>NUCLEOTIDE SEQUENCE [LARGE SCALE GENOMIC DNA]</scope>
    <source>
        <strain evidence="8 10">W12</strain>
    </source>
</reference>
<gene>
    <name evidence="9" type="ORF">F7P68_0002355</name>
    <name evidence="8" type="ORF">SN16_12615</name>
</gene>
<dbReference type="PROSITE" id="PS01129">
    <property type="entry name" value="PSI_RLU"/>
    <property type="match status" value="1"/>
</dbReference>
<dbReference type="PANTHER" id="PTHR21600:SF44">
    <property type="entry name" value="RIBOSOMAL LARGE SUBUNIT PSEUDOURIDINE SYNTHASE D"/>
    <property type="match status" value="1"/>
</dbReference>
<dbReference type="InterPro" id="IPR006225">
    <property type="entry name" value="PsdUridine_synth_RluC/D"/>
</dbReference>
<feature type="active site" evidence="4">
    <location>
        <position position="137"/>
    </location>
</feature>
<comment type="catalytic activity">
    <reaction evidence="1 6">
        <text>a uridine in RNA = a pseudouridine in RNA</text>
        <dbReference type="Rhea" id="RHEA:48348"/>
        <dbReference type="Rhea" id="RHEA-COMP:12068"/>
        <dbReference type="Rhea" id="RHEA-COMP:12069"/>
        <dbReference type="ChEBI" id="CHEBI:65314"/>
        <dbReference type="ChEBI" id="CHEBI:65315"/>
    </reaction>
</comment>
<dbReference type="GeneID" id="77846385"/>
<dbReference type="CDD" id="cd02869">
    <property type="entry name" value="PseudoU_synth_RluA_like"/>
    <property type="match status" value="1"/>
</dbReference>
<dbReference type="GO" id="GO:0140098">
    <property type="term" value="F:catalytic activity, acting on RNA"/>
    <property type="evidence" value="ECO:0007669"/>
    <property type="project" value="UniProtKB-ARBA"/>
</dbReference>
<evidence type="ECO:0000256" key="1">
    <source>
        <dbReference type="ARBA" id="ARBA00000073"/>
    </source>
</evidence>
<dbReference type="GO" id="GO:0009982">
    <property type="term" value="F:pseudouridine synthase activity"/>
    <property type="evidence" value="ECO:0007669"/>
    <property type="project" value="InterPro"/>
</dbReference>
<proteinExistence type="inferred from homology"/>
<evidence type="ECO:0000313" key="11">
    <source>
        <dbReference type="Proteomes" id="UP000527860"/>
    </source>
</evidence>
<dbReference type="InterPro" id="IPR050188">
    <property type="entry name" value="RluA_PseudoU_synthase"/>
</dbReference>
<dbReference type="CDD" id="cd00165">
    <property type="entry name" value="S4"/>
    <property type="match status" value="1"/>
</dbReference>
<dbReference type="SUPFAM" id="SSF55174">
    <property type="entry name" value="Alpha-L RNA-binding motif"/>
    <property type="match status" value="1"/>
</dbReference>
<evidence type="ECO:0000256" key="4">
    <source>
        <dbReference type="PIRSR" id="PIRSR606225-1"/>
    </source>
</evidence>
<organism evidence="8 10">
    <name type="scientific">Salinicoccus roseus</name>
    <dbReference type="NCBI Taxonomy" id="45670"/>
    <lineage>
        <taxon>Bacteria</taxon>
        <taxon>Bacillati</taxon>
        <taxon>Bacillota</taxon>
        <taxon>Bacilli</taxon>
        <taxon>Bacillales</taxon>
        <taxon>Staphylococcaceae</taxon>
        <taxon>Salinicoccus</taxon>
    </lineage>
</organism>
<accession>A0A0C2H787</accession>
<evidence type="ECO:0000256" key="5">
    <source>
        <dbReference type="PROSITE-ProRule" id="PRU00182"/>
    </source>
</evidence>
<feature type="domain" description="Pseudouridine synthase RsuA/RluA-like" evidence="7">
    <location>
        <begin position="90"/>
        <end position="240"/>
    </location>
</feature>
<comment type="caution">
    <text evidence="8">The sequence shown here is derived from an EMBL/GenBank/DDBJ whole genome shotgun (WGS) entry which is preliminary data.</text>
</comment>
<keyword evidence="11" id="KW-1185">Reference proteome</keyword>
<dbReference type="Gene3D" id="3.10.290.10">
    <property type="entry name" value="RNA-binding S4 domain"/>
    <property type="match status" value="1"/>
</dbReference>
<dbReference type="EC" id="5.4.99.-" evidence="6"/>
<dbReference type="OrthoDB" id="9807829at2"/>
<dbReference type="RefSeq" id="WP_040106984.1">
    <property type="nucleotide sequence ID" value="NZ_JABEVU030000001.1"/>
</dbReference>
<dbReference type="Pfam" id="PF00849">
    <property type="entry name" value="PseudoU_synth_2"/>
    <property type="match status" value="1"/>
</dbReference>
<dbReference type="NCBIfam" id="TIGR00005">
    <property type="entry name" value="rluA_subfam"/>
    <property type="match status" value="1"/>
</dbReference>